<evidence type="ECO:0000313" key="3">
    <source>
        <dbReference type="Proteomes" id="UP000499080"/>
    </source>
</evidence>
<evidence type="ECO:0000313" key="2">
    <source>
        <dbReference type="EMBL" id="GBM16903.1"/>
    </source>
</evidence>
<keyword evidence="1" id="KW-1133">Transmembrane helix</keyword>
<keyword evidence="3" id="KW-1185">Reference proteome</keyword>
<comment type="caution">
    <text evidence="2">The sequence shown here is derived from an EMBL/GenBank/DDBJ whole genome shotgun (WGS) entry which is preliminary data.</text>
</comment>
<protein>
    <submittedName>
        <fullName evidence="2">Uncharacterized protein</fullName>
    </submittedName>
</protein>
<feature type="transmembrane region" description="Helical" evidence="1">
    <location>
        <begin position="113"/>
        <end position="136"/>
    </location>
</feature>
<proteinExistence type="predicted"/>
<dbReference type="EMBL" id="BGPR01000381">
    <property type="protein sequence ID" value="GBM16903.1"/>
    <property type="molecule type" value="Genomic_DNA"/>
</dbReference>
<keyword evidence="1" id="KW-0472">Membrane</keyword>
<organism evidence="2 3">
    <name type="scientific">Araneus ventricosus</name>
    <name type="common">Orbweaver spider</name>
    <name type="synonym">Epeira ventricosa</name>
    <dbReference type="NCBI Taxonomy" id="182803"/>
    <lineage>
        <taxon>Eukaryota</taxon>
        <taxon>Metazoa</taxon>
        <taxon>Ecdysozoa</taxon>
        <taxon>Arthropoda</taxon>
        <taxon>Chelicerata</taxon>
        <taxon>Arachnida</taxon>
        <taxon>Araneae</taxon>
        <taxon>Araneomorphae</taxon>
        <taxon>Entelegynae</taxon>
        <taxon>Araneoidea</taxon>
        <taxon>Araneidae</taxon>
        <taxon>Araneus</taxon>
    </lineage>
</organism>
<sequence length="149" mass="16769">MSAIISWNINENGRGKKRKRGKKTENASISRRYASWGCSETARGSVEIHTQLLSVASEDETKFPPTDFGGRSGCNRCRPLAQGQLCEAPFILPPPESGLRSLDLFFFPCSRPPLWFCFVFKLIIICYSPLMPNAAFKQRTQFSLLKSCE</sequence>
<dbReference type="Proteomes" id="UP000499080">
    <property type="component" value="Unassembled WGS sequence"/>
</dbReference>
<dbReference type="AlphaFoldDB" id="A0A4Y2DJD1"/>
<keyword evidence="1" id="KW-0812">Transmembrane</keyword>
<gene>
    <name evidence="2" type="ORF">AVEN_267300_1</name>
</gene>
<name>A0A4Y2DJD1_ARAVE</name>
<reference evidence="2 3" key="1">
    <citation type="journal article" date="2019" name="Sci. Rep.">
        <title>Orb-weaving spider Araneus ventricosus genome elucidates the spidroin gene catalogue.</title>
        <authorList>
            <person name="Kono N."/>
            <person name="Nakamura H."/>
            <person name="Ohtoshi R."/>
            <person name="Moran D.A.P."/>
            <person name="Shinohara A."/>
            <person name="Yoshida Y."/>
            <person name="Fujiwara M."/>
            <person name="Mori M."/>
            <person name="Tomita M."/>
            <person name="Arakawa K."/>
        </authorList>
    </citation>
    <scope>NUCLEOTIDE SEQUENCE [LARGE SCALE GENOMIC DNA]</scope>
</reference>
<evidence type="ECO:0000256" key="1">
    <source>
        <dbReference type="SAM" id="Phobius"/>
    </source>
</evidence>
<accession>A0A4Y2DJD1</accession>